<comment type="caution">
    <text evidence="1">The sequence shown here is derived from an EMBL/GenBank/DDBJ whole genome shotgun (WGS) entry which is preliminary data.</text>
</comment>
<protein>
    <submittedName>
        <fullName evidence="1">Uncharacterized protein</fullName>
    </submittedName>
</protein>
<accession>A0ABQ2N7X2</accession>
<keyword evidence="2" id="KW-1185">Reference proteome</keyword>
<organism evidence="1 2">
    <name type="scientific">Nocardioides phosphati</name>
    <dbReference type="NCBI Taxonomy" id="1867775"/>
    <lineage>
        <taxon>Bacteria</taxon>
        <taxon>Bacillati</taxon>
        <taxon>Actinomycetota</taxon>
        <taxon>Actinomycetes</taxon>
        <taxon>Propionibacteriales</taxon>
        <taxon>Nocardioidaceae</taxon>
        <taxon>Nocardioides</taxon>
    </lineage>
</organism>
<gene>
    <name evidence="1" type="ORF">GCM10011584_09540</name>
</gene>
<evidence type="ECO:0000313" key="2">
    <source>
        <dbReference type="Proteomes" id="UP000655410"/>
    </source>
</evidence>
<dbReference type="Proteomes" id="UP000655410">
    <property type="component" value="Unassembled WGS sequence"/>
</dbReference>
<proteinExistence type="predicted"/>
<reference evidence="2" key="1">
    <citation type="journal article" date="2019" name="Int. J. Syst. Evol. Microbiol.">
        <title>The Global Catalogue of Microorganisms (GCM) 10K type strain sequencing project: providing services to taxonomists for standard genome sequencing and annotation.</title>
        <authorList>
            <consortium name="The Broad Institute Genomics Platform"/>
            <consortium name="The Broad Institute Genome Sequencing Center for Infectious Disease"/>
            <person name="Wu L."/>
            <person name="Ma J."/>
        </authorList>
    </citation>
    <scope>NUCLEOTIDE SEQUENCE [LARGE SCALE GENOMIC DNA]</scope>
    <source>
        <strain evidence="2">CGMCC 4.7371</strain>
    </source>
</reference>
<evidence type="ECO:0000313" key="1">
    <source>
        <dbReference type="EMBL" id="GGO86670.1"/>
    </source>
</evidence>
<dbReference type="EMBL" id="BMNI01000001">
    <property type="protein sequence ID" value="GGO86670.1"/>
    <property type="molecule type" value="Genomic_DNA"/>
</dbReference>
<name>A0ABQ2N7X2_9ACTN</name>
<sequence length="52" mass="5917">MIGARWRCYDPDCPEAAWNYATDFPTAADTARQHHAETRHNVQAWPDEEGGT</sequence>